<dbReference type="Pfam" id="PF00089">
    <property type="entry name" value="Trypsin"/>
    <property type="match status" value="2"/>
</dbReference>
<feature type="non-terminal residue" evidence="5">
    <location>
        <position position="615"/>
    </location>
</feature>
<evidence type="ECO:0000259" key="4">
    <source>
        <dbReference type="PROSITE" id="PS50240"/>
    </source>
</evidence>
<dbReference type="InterPro" id="IPR001254">
    <property type="entry name" value="Trypsin_dom"/>
</dbReference>
<feature type="compositionally biased region" description="Polar residues" evidence="3">
    <location>
        <begin position="375"/>
        <end position="390"/>
    </location>
</feature>
<dbReference type="SUPFAM" id="SSF50494">
    <property type="entry name" value="Trypsin-like serine proteases"/>
    <property type="match status" value="2"/>
</dbReference>
<gene>
    <name evidence="5" type="ORF">Ocin01_12560</name>
</gene>
<evidence type="ECO:0000256" key="3">
    <source>
        <dbReference type="SAM" id="MobiDB-lite"/>
    </source>
</evidence>
<dbReference type="SMART" id="SM00020">
    <property type="entry name" value="Tryp_SPc"/>
    <property type="match status" value="1"/>
</dbReference>
<comment type="similarity">
    <text evidence="2">Belongs to the peptidase S1 family. CLIP subfamily.</text>
</comment>
<dbReference type="EMBL" id="LJIJ01000857">
    <property type="protein sequence ID" value="ODM94124.1"/>
    <property type="molecule type" value="Genomic_DNA"/>
</dbReference>
<dbReference type="GO" id="GO:0006508">
    <property type="term" value="P:proteolysis"/>
    <property type="evidence" value="ECO:0007669"/>
    <property type="project" value="InterPro"/>
</dbReference>
<dbReference type="GO" id="GO:0004252">
    <property type="term" value="F:serine-type endopeptidase activity"/>
    <property type="evidence" value="ECO:0007669"/>
    <property type="project" value="InterPro"/>
</dbReference>
<dbReference type="PRINTS" id="PR00722">
    <property type="entry name" value="CHYMOTRYPSIN"/>
</dbReference>
<sequence length="615" mass="67986">MTDFLKVTGKSMIGNSIFVRYTITLLIVQGLFVCHAKIESWERVCVVGECHRANSAYRSCLAQPLDIRLDHPNYTDVQSESVFKNRPNTIAAESCGAGRRRDGDEFIPLCCPDRKSEEGISLPKCILHIWLELKMVGMLVAGMGANINEFPHQVRILIKTRRGHRETCGGTIYNKDYVLTAASCVVHDGVVVRPSTIDVIVGQNLEHERIPRNIYFVSDIKVHEGYRATVHSYGRDNDIALLRLRDPLDLPSSSSHVKALRIPEKDFRADGRNAIILGWGSKAPDGKLIGALLKHNAHVNTKEECIRKSMMALRNSPNPNTRLSIDSFSSFEDLDSFEVRPPTSLSSGRSSSRSRSRGGSLFDDDDFFNRPWGSENRQQPHLGKSGSSPAGKTLGRWATRKRQNLVRSFAFLSSSLLCLGGDGNGYSRGDSGGPAVCEGPDGSPVLCGISSYGRNEFKGEWPATYINVAHYFDWIHSNAGRQPSESLTKEVIDGEPIDTPDEASFFIRIKNKKTNITCGAALISSRTVISSSSCVPLDVRPEDLEVTSGLFSVDSKGTTHDVEGVATRETYKSYRSRLQSRNSNLGGELKGDFPQLNLAILNLTNLQGVFDQFLW</sequence>
<dbReference type="AlphaFoldDB" id="A0A1D2MMS5"/>
<feature type="compositionally biased region" description="Low complexity" evidence="3">
    <location>
        <begin position="344"/>
        <end position="361"/>
    </location>
</feature>
<feature type="domain" description="Peptidase S1" evidence="4">
    <location>
        <begin position="139"/>
        <end position="480"/>
    </location>
</feature>
<proteinExistence type="inferred from homology"/>
<evidence type="ECO:0000256" key="1">
    <source>
        <dbReference type="ARBA" id="ARBA00023157"/>
    </source>
</evidence>
<dbReference type="InterPro" id="IPR001314">
    <property type="entry name" value="Peptidase_S1A"/>
</dbReference>
<dbReference type="PROSITE" id="PS50240">
    <property type="entry name" value="TRYPSIN_DOM"/>
    <property type="match status" value="1"/>
</dbReference>
<organism evidence="5 6">
    <name type="scientific">Orchesella cincta</name>
    <name type="common">Springtail</name>
    <name type="synonym">Podura cincta</name>
    <dbReference type="NCBI Taxonomy" id="48709"/>
    <lineage>
        <taxon>Eukaryota</taxon>
        <taxon>Metazoa</taxon>
        <taxon>Ecdysozoa</taxon>
        <taxon>Arthropoda</taxon>
        <taxon>Hexapoda</taxon>
        <taxon>Collembola</taxon>
        <taxon>Entomobryomorpha</taxon>
        <taxon>Entomobryoidea</taxon>
        <taxon>Orchesellidae</taxon>
        <taxon>Orchesellinae</taxon>
        <taxon>Orchesella</taxon>
    </lineage>
</organism>
<reference evidence="5 6" key="1">
    <citation type="journal article" date="2016" name="Genome Biol. Evol.">
        <title>Gene Family Evolution Reflects Adaptation to Soil Environmental Stressors in the Genome of the Collembolan Orchesella cincta.</title>
        <authorList>
            <person name="Faddeeva-Vakhrusheva A."/>
            <person name="Derks M.F."/>
            <person name="Anvar S.Y."/>
            <person name="Agamennone V."/>
            <person name="Suring W."/>
            <person name="Smit S."/>
            <person name="van Straalen N.M."/>
            <person name="Roelofs D."/>
        </authorList>
    </citation>
    <scope>NUCLEOTIDE SEQUENCE [LARGE SCALE GENOMIC DNA]</scope>
    <source>
        <tissue evidence="5">Mixed pool</tissue>
    </source>
</reference>
<dbReference type="Gene3D" id="2.40.10.10">
    <property type="entry name" value="Trypsin-like serine proteases"/>
    <property type="match status" value="3"/>
</dbReference>
<protein>
    <submittedName>
        <fullName evidence="5">Plasma kallikrein</fullName>
    </submittedName>
</protein>
<feature type="region of interest" description="Disordered" evidence="3">
    <location>
        <begin position="338"/>
        <end position="395"/>
    </location>
</feature>
<evidence type="ECO:0000313" key="5">
    <source>
        <dbReference type="EMBL" id="ODM94124.1"/>
    </source>
</evidence>
<evidence type="ECO:0000256" key="2">
    <source>
        <dbReference type="ARBA" id="ARBA00024195"/>
    </source>
</evidence>
<accession>A0A1D2MMS5</accession>
<evidence type="ECO:0000313" key="6">
    <source>
        <dbReference type="Proteomes" id="UP000094527"/>
    </source>
</evidence>
<dbReference type="InterPro" id="IPR051487">
    <property type="entry name" value="Ser/Thr_Proteases_Immune/Dev"/>
</dbReference>
<dbReference type="InterPro" id="IPR009003">
    <property type="entry name" value="Peptidase_S1_PA"/>
</dbReference>
<comment type="caution">
    <text evidence="5">The sequence shown here is derived from an EMBL/GenBank/DDBJ whole genome shotgun (WGS) entry which is preliminary data.</text>
</comment>
<keyword evidence="1" id="KW-1015">Disulfide bond</keyword>
<dbReference type="PANTHER" id="PTHR24256">
    <property type="entry name" value="TRYPTASE-RELATED"/>
    <property type="match status" value="1"/>
</dbReference>
<dbReference type="InterPro" id="IPR043504">
    <property type="entry name" value="Peptidase_S1_PA_chymotrypsin"/>
</dbReference>
<keyword evidence="6" id="KW-1185">Reference proteome</keyword>
<name>A0A1D2MMS5_ORCCI</name>
<dbReference type="STRING" id="48709.A0A1D2MMS5"/>
<dbReference type="Proteomes" id="UP000094527">
    <property type="component" value="Unassembled WGS sequence"/>
</dbReference>